<dbReference type="AlphaFoldDB" id="A0A9N7YIB0"/>
<comment type="caution">
    <text evidence="2">The sequence shown here is derived from an EMBL/GenBank/DDBJ whole genome shotgun (WGS) entry which is preliminary data.</text>
</comment>
<reference evidence="2" key="1">
    <citation type="submission" date="2020-03" db="EMBL/GenBank/DDBJ databases">
        <authorList>
            <person name="Weist P."/>
        </authorList>
    </citation>
    <scope>NUCLEOTIDE SEQUENCE</scope>
</reference>
<evidence type="ECO:0000256" key="1">
    <source>
        <dbReference type="SAM" id="MobiDB-lite"/>
    </source>
</evidence>
<keyword evidence="3" id="KW-1185">Reference proteome</keyword>
<accession>A0A9N7YIB0</accession>
<sequence length="168" mass="18789">MFGGRFEVGRPGVLWKTLPLKQGAAVLQSSLKKLFSPSLRLKHETGREDVSTLFIATVYVRAVPVSEEQWSPPPSLHKVLRLQNVRAQEQRERKEPFGGNLGLAHVERAFTRKHGSGRFLITCGHFLSLRHETMTLSQTKDTKRKPGRIQPADKQPLATCAAASEPKI</sequence>
<organism evidence="2 3">
    <name type="scientific">Pleuronectes platessa</name>
    <name type="common">European plaice</name>
    <dbReference type="NCBI Taxonomy" id="8262"/>
    <lineage>
        <taxon>Eukaryota</taxon>
        <taxon>Metazoa</taxon>
        <taxon>Chordata</taxon>
        <taxon>Craniata</taxon>
        <taxon>Vertebrata</taxon>
        <taxon>Euteleostomi</taxon>
        <taxon>Actinopterygii</taxon>
        <taxon>Neopterygii</taxon>
        <taxon>Teleostei</taxon>
        <taxon>Neoteleostei</taxon>
        <taxon>Acanthomorphata</taxon>
        <taxon>Carangaria</taxon>
        <taxon>Pleuronectiformes</taxon>
        <taxon>Pleuronectoidei</taxon>
        <taxon>Pleuronectidae</taxon>
        <taxon>Pleuronectes</taxon>
    </lineage>
</organism>
<dbReference type="EMBL" id="CADEAL010000906">
    <property type="protein sequence ID" value="CAB1426693.1"/>
    <property type="molecule type" value="Genomic_DNA"/>
</dbReference>
<dbReference type="Proteomes" id="UP001153269">
    <property type="component" value="Unassembled WGS sequence"/>
</dbReference>
<gene>
    <name evidence="2" type="ORF">PLEPLA_LOCUS14631</name>
</gene>
<proteinExistence type="predicted"/>
<evidence type="ECO:0000313" key="3">
    <source>
        <dbReference type="Proteomes" id="UP001153269"/>
    </source>
</evidence>
<name>A0A9N7YIB0_PLEPL</name>
<feature type="region of interest" description="Disordered" evidence="1">
    <location>
        <begin position="137"/>
        <end position="168"/>
    </location>
</feature>
<evidence type="ECO:0000313" key="2">
    <source>
        <dbReference type="EMBL" id="CAB1426693.1"/>
    </source>
</evidence>
<protein>
    <submittedName>
        <fullName evidence="2">Uncharacterized protein</fullName>
    </submittedName>
</protein>